<evidence type="ECO:0000313" key="3">
    <source>
        <dbReference type="Proteomes" id="UP000550714"/>
    </source>
</evidence>
<gene>
    <name evidence="2" type="ORF">FHS23_004066</name>
</gene>
<name>A0A839S6Y7_9PSEU</name>
<organism evidence="2 3">
    <name type="scientific">Prauserella isguenensis</name>
    <dbReference type="NCBI Taxonomy" id="1470180"/>
    <lineage>
        <taxon>Bacteria</taxon>
        <taxon>Bacillati</taxon>
        <taxon>Actinomycetota</taxon>
        <taxon>Actinomycetes</taxon>
        <taxon>Pseudonocardiales</taxon>
        <taxon>Pseudonocardiaceae</taxon>
        <taxon>Prauserella</taxon>
    </lineage>
</organism>
<comment type="caution">
    <text evidence="2">The sequence shown here is derived from an EMBL/GenBank/DDBJ whole genome shotgun (WGS) entry which is preliminary data.</text>
</comment>
<feature type="region of interest" description="Disordered" evidence="1">
    <location>
        <begin position="1"/>
        <end position="23"/>
    </location>
</feature>
<dbReference type="Proteomes" id="UP000550714">
    <property type="component" value="Unassembled WGS sequence"/>
</dbReference>
<sequence>MTGSAGAAELSARRELGARGDGQRVAEVAVEAPEHVCGPAVPLVVDDVQAYRVVPPWVRG</sequence>
<evidence type="ECO:0000313" key="2">
    <source>
        <dbReference type="EMBL" id="MBB3053023.1"/>
    </source>
</evidence>
<protein>
    <submittedName>
        <fullName evidence="2">Uncharacterized protein</fullName>
    </submittedName>
</protein>
<reference evidence="2 3" key="1">
    <citation type="submission" date="2020-08" db="EMBL/GenBank/DDBJ databases">
        <title>Genomic Encyclopedia of Type Strains, Phase III (KMG-III): the genomes of soil and plant-associated and newly described type strains.</title>
        <authorList>
            <person name="Whitman W."/>
        </authorList>
    </citation>
    <scope>NUCLEOTIDE SEQUENCE [LARGE SCALE GENOMIC DNA]</scope>
    <source>
        <strain evidence="2 3">CECT 8577</strain>
    </source>
</reference>
<dbReference type="EMBL" id="JACHWU010000006">
    <property type="protein sequence ID" value="MBB3053023.1"/>
    <property type="molecule type" value="Genomic_DNA"/>
</dbReference>
<dbReference type="RefSeq" id="WP_183658335.1">
    <property type="nucleotide sequence ID" value="NZ_JACHWU010000006.1"/>
</dbReference>
<keyword evidence="3" id="KW-1185">Reference proteome</keyword>
<feature type="compositionally biased region" description="Basic and acidic residues" evidence="1">
    <location>
        <begin position="11"/>
        <end position="23"/>
    </location>
</feature>
<proteinExistence type="predicted"/>
<dbReference type="AlphaFoldDB" id="A0A839S6Y7"/>
<evidence type="ECO:0000256" key="1">
    <source>
        <dbReference type="SAM" id="MobiDB-lite"/>
    </source>
</evidence>
<accession>A0A839S6Y7</accession>